<dbReference type="AlphaFoldDB" id="A0A2P2NNW5"/>
<name>A0A2P2NNW5_RHIMU</name>
<protein>
    <submittedName>
        <fullName evidence="1">Uncharacterized protein</fullName>
    </submittedName>
</protein>
<sequence length="23" mass="2582">MCVHKLPVVCAMFPTPLIHAFQV</sequence>
<organism evidence="1">
    <name type="scientific">Rhizophora mucronata</name>
    <name type="common">Asiatic mangrove</name>
    <dbReference type="NCBI Taxonomy" id="61149"/>
    <lineage>
        <taxon>Eukaryota</taxon>
        <taxon>Viridiplantae</taxon>
        <taxon>Streptophyta</taxon>
        <taxon>Embryophyta</taxon>
        <taxon>Tracheophyta</taxon>
        <taxon>Spermatophyta</taxon>
        <taxon>Magnoliopsida</taxon>
        <taxon>eudicotyledons</taxon>
        <taxon>Gunneridae</taxon>
        <taxon>Pentapetalae</taxon>
        <taxon>rosids</taxon>
        <taxon>fabids</taxon>
        <taxon>Malpighiales</taxon>
        <taxon>Rhizophoraceae</taxon>
        <taxon>Rhizophora</taxon>
    </lineage>
</organism>
<dbReference type="EMBL" id="GGEC01063606">
    <property type="protein sequence ID" value="MBX44090.1"/>
    <property type="molecule type" value="Transcribed_RNA"/>
</dbReference>
<proteinExistence type="predicted"/>
<accession>A0A2P2NNW5</accession>
<evidence type="ECO:0000313" key="1">
    <source>
        <dbReference type="EMBL" id="MBX44090.1"/>
    </source>
</evidence>
<reference evidence="1" key="1">
    <citation type="submission" date="2018-02" db="EMBL/GenBank/DDBJ databases">
        <title>Rhizophora mucronata_Transcriptome.</title>
        <authorList>
            <person name="Meera S.P."/>
            <person name="Sreeshan A."/>
            <person name="Augustine A."/>
        </authorList>
    </citation>
    <scope>NUCLEOTIDE SEQUENCE</scope>
    <source>
        <tissue evidence="1">Leaf</tissue>
    </source>
</reference>